<protein>
    <submittedName>
        <fullName evidence="1">Uncharacterized protein</fullName>
    </submittedName>
</protein>
<evidence type="ECO:0000313" key="1">
    <source>
        <dbReference type="EMBL" id="KCZ72223.1"/>
    </source>
</evidence>
<sequence length="69" mass="7967">MLSMFTLTKFRALCGAVAQHYPTLTLAEYFQAKALPERFAMMRHDIDRRAGSALFTARVERELGIRQYV</sequence>
<comment type="caution">
    <text evidence="1">The sequence shown here is derived from an EMBL/GenBank/DDBJ whole genome shotgun (WGS) entry which is preliminary data.</text>
</comment>
<name>A0A062V6K3_9EURY</name>
<proteinExistence type="predicted"/>
<reference evidence="1 2" key="1">
    <citation type="journal article" date="2013" name="Nature">
        <title>Anaerobic oxidation of methane coupled to nitrate reduction in a novel archaeal lineage.</title>
        <authorList>
            <person name="Haroon M.F."/>
            <person name="Hu S."/>
            <person name="Shi Y."/>
            <person name="Imelfort M."/>
            <person name="Keller J."/>
            <person name="Hugenholtz P."/>
            <person name="Yuan Z."/>
            <person name="Tyson G.W."/>
        </authorList>
    </citation>
    <scope>NUCLEOTIDE SEQUENCE [LARGE SCALE GENOMIC DNA]</scope>
    <source>
        <strain evidence="1 2">ANME-2d</strain>
    </source>
</reference>
<evidence type="ECO:0000313" key="2">
    <source>
        <dbReference type="Proteomes" id="UP000027153"/>
    </source>
</evidence>
<gene>
    <name evidence="1" type="ORF">ANME2D_01627</name>
</gene>
<dbReference type="AlphaFoldDB" id="A0A062V6K3"/>
<dbReference type="Proteomes" id="UP000027153">
    <property type="component" value="Unassembled WGS sequence"/>
</dbReference>
<organism evidence="1 2">
    <name type="scientific">Candidatus Methanoperedens nitratireducens</name>
    <dbReference type="NCBI Taxonomy" id="1392998"/>
    <lineage>
        <taxon>Archaea</taxon>
        <taxon>Methanobacteriati</taxon>
        <taxon>Methanobacteriota</taxon>
        <taxon>Stenosarchaea group</taxon>
        <taxon>Methanomicrobia</taxon>
        <taxon>Methanosarcinales</taxon>
        <taxon>ANME-2 cluster</taxon>
        <taxon>Candidatus Methanoperedentaceae</taxon>
        <taxon>Candidatus Methanoperedens</taxon>
    </lineage>
</organism>
<keyword evidence="2" id="KW-1185">Reference proteome</keyword>
<dbReference type="EMBL" id="JMIY01000003">
    <property type="protein sequence ID" value="KCZ72223.1"/>
    <property type="molecule type" value="Genomic_DNA"/>
</dbReference>
<accession>A0A062V6K3</accession>